<accession>A0A6H1ZLC9</accession>
<reference evidence="2" key="1">
    <citation type="submission" date="2020-03" db="EMBL/GenBank/DDBJ databases">
        <title>The deep terrestrial virosphere.</title>
        <authorList>
            <person name="Holmfeldt K."/>
            <person name="Nilsson E."/>
            <person name="Simone D."/>
            <person name="Lopez-Fernandez M."/>
            <person name="Wu X."/>
            <person name="de Brujin I."/>
            <person name="Lundin D."/>
            <person name="Andersson A."/>
            <person name="Bertilsson S."/>
            <person name="Dopson M."/>
        </authorList>
    </citation>
    <scope>NUCLEOTIDE SEQUENCE</scope>
    <source>
        <strain evidence="2">TM448A00804</strain>
        <strain evidence="3">TM448B01250</strain>
    </source>
</reference>
<organism evidence="2">
    <name type="scientific">viral metagenome</name>
    <dbReference type="NCBI Taxonomy" id="1070528"/>
    <lineage>
        <taxon>unclassified sequences</taxon>
        <taxon>metagenomes</taxon>
        <taxon>organismal metagenomes</taxon>
    </lineage>
</organism>
<sequence>MADQESESQIRETPKCPECRKEEAQEAYYGTERGDEVVVINCKNCEKKAERIDKIYFFVFTTALILYAIAIFKIIEIIFKL</sequence>
<keyword evidence="1" id="KW-0812">Transmembrane</keyword>
<evidence type="ECO:0000313" key="2">
    <source>
        <dbReference type="EMBL" id="QJA48000.1"/>
    </source>
</evidence>
<evidence type="ECO:0000313" key="3">
    <source>
        <dbReference type="EMBL" id="QJH98219.1"/>
    </source>
</evidence>
<gene>
    <name evidence="2" type="ORF">TM448A00804_0018</name>
    <name evidence="3" type="ORF">TM448B01250_0007</name>
</gene>
<feature type="transmembrane region" description="Helical" evidence="1">
    <location>
        <begin position="55"/>
        <end position="79"/>
    </location>
</feature>
<dbReference type="EMBL" id="MT144722">
    <property type="protein sequence ID" value="QJH98219.1"/>
    <property type="molecule type" value="Genomic_DNA"/>
</dbReference>
<dbReference type="EMBL" id="MT144067">
    <property type="protein sequence ID" value="QJA48000.1"/>
    <property type="molecule type" value="Genomic_DNA"/>
</dbReference>
<proteinExistence type="predicted"/>
<dbReference type="AlphaFoldDB" id="A0A6H1ZLC9"/>
<evidence type="ECO:0000256" key="1">
    <source>
        <dbReference type="SAM" id="Phobius"/>
    </source>
</evidence>
<protein>
    <submittedName>
        <fullName evidence="2">Uncharacterized protein</fullName>
    </submittedName>
</protein>
<name>A0A6H1ZLC9_9ZZZZ</name>
<keyword evidence="1" id="KW-0472">Membrane</keyword>
<keyword evidence="1" id="KW-1133">Transmembrane helix</keyword>